<reference evidence="3" key="1">
    <citation type="journal article" date="2006" name="Appl. Environ. Microbiol.">
        <title>Facile recovery of individual high-molecular-weight, low-copy-number natural plasmids for genomic sequencing.</title>
        <authorList>
            <person name="Williams L.E."/>
            <person name="Detter C."/>
            <person name="Barry K."/>
            <person name="Lapidus A."/>
            <person name="Summers A.O."/>
        </authorList>
    </citation>
    <scope>NUCLEOTIDE SEQUENCE</scope>
    <source>
        <strain evidence="3">L2-79-05</strain>
        <plasmid evidence="3">pLEW279b</plasmid>
    </source>
</reference>
<dbReference type="SUPFAM" id="SSF52540">
    <property type="entry name" value="P-loop containing nucleoside triphosphate hydrolases"/>
    <property type="match status" value="2"/>
</dbReference>
<dbReference type="Pfam" id="PF13604">
    <property type="entry name" value="AAA_30"/>
    <property type="match status" value="1"/>
</dbReference>
<dbReference type="PANTHER" id="PTHR43788">
    <property type="entry name" value="DNA2/NAM7 HELICASE FAMILY MEMBER"/>
    <property type="match status" value="1"/>
</dbReference>
<dbReference type="SUPFAM" id="SSF55464">
    <property type="entry name" value="Origin of replication-binding domain, RBD-like"/>
    <property type="match status" value="1"/>
</dbReference>
<dbReference type="Gene3D" id="2.30.30.940">
    <property type="match status" value="1"/>
</dbReference>
<keyword evidence="3" id="KW-0614">Plasmid</keyword>
<dbReference type="Pfam" id="PF00805">
    <property type="entry name" value="Pentapeptide"/>
    <property type="match status" value="1"/>
</dbReference>
<dbReference type="SUPFAM" id="SSF141571">
    <property type="entry name" value="Pentapeptide repeat-like"/>
    <property type="match status" value="1"/>
</dbReference>
<dbReference type="InterPro" id="IPR014862">
    <property type="entry name" value="TrwC"/>
</dbReference>
<feature type="region of interest" description="Disordered" evidence="1">
    <location>
        <begin position="1308"/>
        <end position="1346"/>
    </location>
</feature>
<dbReference type="Pfam" id="PF08751">
    <property type="entry name" value="TrwC"/>
    <property type="match status" value="1"/>
</dbReference>
<feature type="domain" description="TrwC relaxase" evidence="2">
    <location>
        <begin position="12"/>
        <end position="410"/>
    </location>
</feature>
<protein>
    <recommendedName>
        <fullName evidence="2">TrwC relaxase domain-containing protein</fullName>
    </recommendedName>
</protein>
<name>Q0ZKG3_9CORY</name>
<dbReference type="NCBIfam" id="NF041492">
    <property type="entry name" value="MobF"/>
    <property type="match status" value="1"/>
</dbReference>
<dbReference type="InterPro" id="IPR001646">
    <property type="entry name" value="5peptide_repeat"/>
</dbReference>
<geneLocation type="plasmid" evidence="3">
    <name>pLEW279b</name>
</geneLocation>
<dbReference type="EMBL" id="DQ390457">
    <property type="protein sequence ID" value="ABG49311.1"/>
    <property type="molecule type" value="Genomic_DNA"/>
</dbReference>
<dbReference type="InterPro" id="IPR050534">
    <property type="entry name" value="Coronavir_polyprotein_1ab"/>
</dbReference>
<dbReference type="CDD" id="cd17933">
    <property type="entry name" value="DEXSc_RecD-like"/>
    <property type="match status" value="1"/>
</dbReference>
<sequence length="1346" mass="148338">MIVMLSMRVVHAGEGYAYLMNSVATHDDTSAPEMSLGDYYNANGTPPGRWFGQGLKGLGETTAIAGTAVVDEQMAALYGEGMHPDADAMIDDGAELKDVQLGRTYPYFTGNEPVLDAVKKAEKSFRLEHGRRADSEERNRMAFKIAAPFYLEETGAIEAPERDVLAWLNEKKNRVKQPTSGVDLTFSPAKSVSLVWALGDDETRQTIEKIHQQAVEDTLKEVEEEFLFTRTGGRGERVIKARGMIASTFMHYDTRAGDPDLHTHCLISNKVQAARGQQGLDDDQADKWRSLDARYLLKNSARIGQRYQVKMAQALGQELDLEFYERESDEGKAPVWEVAGIDEELINSASQRRAGARPVYEEYAEKYRATHGHYPDMRTRNKLWQAAILETRDAKKPARSLAEHREEWKELLGGGQELDLDSLRQRGKAYASRSAFPADVLSDEYVFAIAELAEKAVEDTRQRRAEFNIRHLETSVSMHLTNWKFDNETHSDHVRQEVLEYAKKHLLTELGVVDSSHLPAALVREDGQLITAEHDGITYAAHATLEEEHKVLASLNELTGYTISDEAVDQALQRNVEKHGFALNDGQAKMAHSLLVTGEKLACAVGPAGTGKTASMAVVADAWKNEGHKVLGLAPSARAAQQLGQDANITAQTLAALTYRWRGVIGDSPRDINNLGVEINAGDMLLVDEAGMATTADLAALTEIADETGAVIRLVGDPHQLDAVETGGLFRTLVRQSNAVELDTVMRMGADVAQADSSTRLRHGDVNALDLYRERGWVHGGNRHDMIAEAVEAHLGDLGAEIDSIVIASRKEDVNTANTLIQSELIERGIVEGFSPGVAVSGDARVHVGDTILTRKNDTLPSGRRVLNGERFEVAGLLDDGSLAVKELNGKNKTMVLPADYVREHVQLGYASTVYRAQGITVENARAIVGAETDRRALYVAMTRAKWQNHVYVADDLPFDFDAEQAHWHMSGEDKPDYNDILERIVLRDSGQRSASDQHRELVNKAESTQQRRELFSTAADMLHTDYRHEVVEPAVIRALGELPATMTNGLDHDQAVERISTSIQRLNQAGVNGLRELSFATDGLEGAEDVGAVIQHRLEQQRPEATPELVVLPPRHDSDDGQLYDWAEAARIDLAEDKPRQLRPVDLPLPESGEIRGRDLRFADLRGVEIDRLKFVDCDLSGAVFDDADIHRTMFEDCDLSSTSWRNVGIGVGDSPFAVNQIVGCELTGADFTKAQVRNLRLINSTADKTQFGLAELAGLHLERTALTNTDWSGADIKSATVVDCQLDATVPEELATVAGELNAQREKRAEASRRAHYAGADNIWPEEQVTSQEAEPSVGESPEL</sequence>
<evidence type="ECO:0000256" key="1">
    <source>
        <dbReference type="SAM" id="MobiDB-lite"/>
    </source>
</evidence>
<dbReference type="InterPro" id="IPR027417">
    <property type="entry name" value="P-loop_NTPase"/>
</dbReference>
<dbReference type="Gene3D" id="3.40.50.300">
    <property type="entry name" value="P-loop containing nucleotide triphosphate hydrolases"/>
    <property type="match status" value="2"/>
</dbReference>
<organism evidence="3">
    <name type="scientific">Corynebacterium sp. L2-79-05</name>
    <dbReference type="NCBI Taxonomy" id="373068"/>
    <lineage>
        <taxon>Bacteria</taxon>
        <taxon>Bacillati</taxon>
        <taxon>Actinomycetota</taxon>
        <taxon>Actinomycetes</taxon>
        <taxon>Mycobacteriales</taxon>
        <taxon>Corynebacteriaceae</taxon>
        <taxon>Corynebacterium</taxon>
    </lineage>
</organism>
<proteinExistence type="predicted"/>
<evidence type="ECO:0000313" key="3">
    <source>
        <dbReference type="EMBL" id="ABG49311.1"/>
    </source>
</evidence>
<accession>Q0ZKG3</accession>
<dbReference type="Gene3D" id="2.160.20.80">
    <property type="entry name" value="E3 ubiquitin-protein ligase SopA"/>
    <property type="match status" value="1"/>
</dbReference>
<evidence type="ECO:0000259" key="2">
    <source>
        <dbReference type="Pfam" id="PF08751"/>
    </source>
</evidence>
<dbReference type="CDD" id="cd18809">
    <property type="entry name" value="SF1_C_RecD"/>
    <property type="match status" value="1"/>
</dbReference>